<proteinExistence type="predicted"/>
<accession>A0AAW4YVP3</accession>
<protein>
    <submittedName>
        <fullName evidence="1">Glycosyl transferase</fullName>
    </submittedName>
</protein>
<reference evidence="1" key="1">
    <citation type="submission" date="2020-05" db="EMBL/GenBank/DDBJ databases">
        <authorList>
            <person name="Wang L."/>
            <person name="Shao Z."/>
        </authorList>
    </citation>
    <scope>NUCLEOTIDE SEQUENCE</scope>
    <source>
        <strain evidence="1">MCCC 1A05776</strain>
    </source>
</reference>
<evidence type="ECO:0000313" key="2">
    <source>
        <dbReference type="Proteomes" id="UP001320178"/>
    </source>
</evidence>
<name>A0AAW4YVP3_9GAMM</name>
<keyword evidence="1" id="KW-0808">Transferase</keyword>
<dbReference type="RefSeq" id="WP_191224280.1">
    <property type="nucleotide sequence ID" value="NZ_JAAQTN010000029.1"/>
</dbReference>
<gene>
    <name evidence="1" type="ORF">HOP61_16750</name>
</gene>
<comment type="caution">
    <text evidence="1">The sequence shown here is derived from an EMBL/GenBank/DDBJ whole genome shotgun (WGS) entry which is preliminary data.</text>
</comment>
<dbReference type="AlphaFoldDB" id="A0AAW4YVP3"/>
<dbReference type="SUPFAM" id="SSF56059">
    <property type="entry name" value="Glutathione synthetase ATP-binding domain-like"/>
    <property type="match status" value="1"/>
</dbReference>
<reference evidence="1" key="2">
    <citation type="journal article" date="2021" name="Front. Microbiol.">
        <title>Aerobic Denitrification and Heterotrophic Sulfur Oxidation in the Genus Halomonas Revealed by Six Novel Species Characterizations and Genome-Based Analysis.</title>
        <authorList>
            <person name="Wang L."/>
            <person name="Shao Z."/>
        </authorList>
    </citation>
    <scope>NUCLEOTIDE SEQUENCE</scope>
    <source>
        <strain evidence="1">MCCC 1A05776</strain>
    </source>
</reference>
<dbReference type="Pfam" id="PF14305">
    <property type="entry name" value="ATPgrasp_TupA"/>
    <property type="match status" value="1"/>
</dbReference>
<evidence type="ECO:0000313" key="1">
    <source>
        <dbReference type="EMBL" id="MCE8052944.1"/>
    </source>
</evidence>
<organism evidence="1 2">
    <name type="scientific">Billgrantia desiderata</name>
    <dbReference type="NCBI Taxonomy" id="52021"/>
    <lineage>
        <taxon>Bacteria</taxon>
        <taxon>Pseudomonadati</taxon>
        <taxon>Pseudomonadota</taxon>
        <taxon>Gammaproteobacteria</taxon>
        <taxon>Oceanospirillales</taxon>
        <taxon>Halomonadaceae</taxon>
        <taxon>Billgrantia</taxon>
    </lineage>
</organism>
<dbReference type="EMBL" id="JABFTS010000008">
    <property type="protein sequence ID" value="MCE8052944.1"/>
    <property type="molecule type" value="Genomic_DNA"/>
</dbReference>
<dbReference type="Proteomes" id="UP001320178">
    <property type="component" value="Unassembled WGS sequence"/>
</dbReference>
<sequence>MSKNKECLLKNLRRACRLMWRKVLSKLYKTSPEAAARLLYFQKTGKVIDIKNPRSFNEKLQWLNIYSKDPLRSICADKYRVREYAERQGCAGILKTLIAVYDSVDDIAWSDLPKKFALKCTHGCGYNIVSADKDELDQEEVKEKLRKWMGEKFGSKNLEFHYDKIIPRIILEEYVEGEDGDLPRDYNVYCFNGVARLVEVWTEKGGEEWQDVFDLDWQRLNIGRKKSFERPVERPKCLDEMIRYAQLLANPFPFVRVDFYEKNGEPILAEMTFTPGANMSEGYYTRYGLEYLGSLLELPNKDATAELGGQPRPRMWY</sequence>
<dbReference type="InterPro" id="IPR029465">
    <property type="entry name" value="ATPgrasp_TupA"/>
</dbReference>
<dbReference type="GO" id="GO:0016740">
    <property type="term" value="F:transferase activity"/>
    <property type="evidence" value="ECO:0007669"/>
    <property type="project" value="UniProtKB-KW"/>
</dbReference>